<organism evidence="2 3">
    <name type="scientific">Plectus sambesii</name>
    <dbReference type="NCBI Taxonomy" id="2011161"/>
    <lineage>
        <taxon>Eukaryota</taxon>
        <taxon>Metazoa</taxon>
        <taxon>Ecdysozoa</taxon>
        <taxon>Nematoda</taxon>
        <taxon>Chromadorea</taxon>
        <taxon>Plectida</taxon>
        <taxon>Plectina</taxon>
        <taxon>Plectoidea</taxon>
        <taxon>Plectidae</taxon>
        <taxon>Plectus</taxon>
    </lineage>
</organism>
<accession>A0A914WE55</accession>
<evidence type="ECO:0000313" key="3">
    <source>
        <dbReference type="WBParaSite" id="PSAMB.scaffold3910size16448.g22909.t1"/>
    </source>
</evidence>
<dbReference type="Proteomes" id="UP000887566">
    <property type="component" value="Unplaced"/>
</dbReference>
<feature type="region of interest" description="Disordered" evidence="1">
    <location>
        <begin position="64"/>
        <end position="112"/>
    </location>
</feature>
<proteinExistence type="predicted"/>
<evidence type="ECO:0000313" key="2">
    <source>
        <dbReference type="Proteomes" id="UP000887566"/>
    </source>
</evidence>
<evidence type="ECO:0000256" key="1">
    <source>
        <dbReference type="SAM" id="MobiDB-lite"/>
    </source>
</evidence>
<dbReference type="AlphaFoldDB" id="A0A914WE55"/>
<dbReference type="WBParaSite" id="PSAMB.scaffold3910size16448.g22909.t1">
    <property type="protein sequence ID" value="PSAMB.scaffold3910size16448.g22909.t1"/>
    <property type="gene ID" value="PSAMB.scaffold3910size16448.g22909"/>
</dbReference>
<reference evidence="3" key="1">
    <citation type="submission" date="2022-11" db="UniProtKB">
        <authorList>
            <consortium name="WormBaseParasite"/>
        </authorList>
    </citation>
    <scope>IDENTIFICATION</scope>
</reference>
<protein>
    <submittedName>
        <fullName evidence="3">Uncharacterized protein</fullName>
    </submittedName>
</protein>
<name>A0A914WE55_9BILA</name>
<keyword evidence="2" id="KW-1185">Reference proteome</keyword>
<sequence length="127" mass="14004">MTTKGDFSGRFFRITIQDEFSGDYFGPFDGCSSDDYGVRPQPTTCASQMTHVWTAVRAAVAGRPGPIVEPIDRAHAHNTRGTPGRFDPPPTPQQQPPHNGRVNKRQSSIRRRSLLTRASSSHIVVIS</sequence>
<feature type="compositionally biased region" description="Basic residues" evidence="1">
    <location>
        <begin position="101"/>
        <end position="112"/>
    </location>
</feature>
<feature type="compositionally biased region" description="Pro residues" evidence="1">
    <location>
        <begin position="86"/>
        <end position="95"/>
    </location>
</feature>